<dbReference type="InterPro" id="IPR037141">
    <property type="entry name" value="NDT80_DNA-bd_dom_sf"/>
</dbReference>
<keyword evidence="1 2" id="KW-0238">DNA-binding</keyword>
<reference evidence="5" key="1">
    <citation type="journal article" date="2020" name="Fungal Divers.">
        <title>Resolving the Mortierellaceae phylogeny through synthesis of multi-gene phylogenetics and phylogenomics.</title>
        <authorList>
            <person name="Vandepol N."/>
            <person name="Liber J."/>
            <person name="Desiro A."/>
            <person name="Na H."/>
            <person name="Kennedy M."/>
            <person name="Barry K."/>
            <person name="Grigoriev I.V."/>
            <person name="Miller A.N."/>
            <person name="O'Donnell K."/>
            <person name="Stajich J.E."/>
            <person name="Bonito G."/>
        </authorList>
    </citation>
    <scope>NUCLEOTIDE SEQUENCE</scope>
    <source>
        <strain evidence="5">REB-010B</strain>
    </source>
</reference>
<proteinExistence type="predicted"/>
<dbReference type="InterPro" id="IPR052605">
    <property type="entry name" value="Fungal_trans_regulator"/>
</dbReference>
<evidence type="ECO:0000256" key="2">
    <source>
        <dbReference type="PROSITE-ProRule" id="PRU00850"/>
    </source>
</evidence>
<dbReference type="PANTHER" id="PTHR35144">
    <property type="entry name" value="MEIOSIS-SPECIFIC TRANSCRIPTION FACTOR NDT80"/>
    <property type="match status" value="1"/>
</dbReference>
<dbReference type="GO" id="GO:0003677">
    <property type="term" value="F:DNA binding"/>
    <property type="evidence" value="ECO:0007669"/>
    <property type="project" value="UniProtKB-KW"/>
</dbReference>
<feature type="region of interest" description="Disordered" evidence="3">
    <location>
        <begin position="664"/>
        <end position="748"/>
    </location>
</feature>
<dbReference type="OrthoDB" id="2288358at2759"/>
<feature type="compositionally biased region" description="Polar residues" evidence="3">
    <location>
        <begin position="500"/>
        <end position="510"/>
    </location>
</feature>
<comment type="caution">
    <text evidence="5">The sequence shown here is derived from an EMBL/GenBank/DDBJ whole genome shotgun (WGS) entry which is preliminary data.</text>
</comment>
<gene>
    <name evidence="5" type="primary">NDT80</name>
    <name evidence="5" type="ORF">BGZ99_004892</name>
</gene>
<organism evidence="5 6">
    <name type="scientific">Dissophora globulifera</name>
    <dbReference type="NCBI Taxonomy" id="979702"/>
    <lineage>
        <taxon>Eukaryota</taxon>
        <taxon>Fungi</taxon>
        <taxon>Fungi incertae sedis</taxon>
        <taxon>Mucoromycota</taxon>
        <taxon>Mortierellomycotina</taxon>
        <taxon>Mortierellomycetes</taxon>
        <taxon>Mortierellales</taxon>
        <taxon>Mortierellaceae</taxon>
        <taxon>Dissophora</taxon>
    </lineage>
</organism>
<evidence type="ECO:0000313" key="6">
    <source>
        <dbReference type="Proteomes" id="UP000738325"/>
    </source>
</evidence>
<evidence type="ECO:0000256" key="1">
    <source>
        <dbReference type="ARBA" id="ARBA00023125"/>
    </source>
</evidence>
<dbReference type="PANTHER" id="PTHR35144:SF2">
    <property type="entry name" value="MEIOSIS-SPECIFIC TRANSCRIPTION FACTOR NDT80"/>
    <property type="match status" value="1"/>
</dbReference>
<evidence type="ECO:0000259" key="4">
    <source>
        <dbReference type="PROSITE" id="PS51517"/>
    </source>
</evidence>
<dbReference type="EMBL" id="JAAAIP010000308">
    <property type="protein sequence ID" value="KAG0319816.1"/>
    <property type="molecule type" value="Genomic_DNA"/>
</dbReference>
<accession>A0A9P6RLC6</accession>
<feature type="compositionally biased region" description="Low complexity" evidence="3">
    <location>
        <begin position="679"/>
        <end position="690"/>
    </location>
</feature>
<dbReference type="GO" id="GO:0051321">
    <property type="term" value="P:meiotic cell cycle"/>
    <property type="evidence" value="ECO:0007669"/>
    <property type="project" value="TreeGrafter"/>
</dbReference>
<name>A0A9P6RLC6_9FUNG</name>
<dbReference type="GO" id="GO:0000228">
    <property type="term" value="C:nuclear chromosome"/>
    <property type="evidence" value="ECO:0007669"/>
    <property type="project" value="TreeGrafter"/>
</dbReference>
<keyword evidence="6" id="KW-1185">Reference proteome</keyword>
<dbReference type="InterPro" id="IPR008967">
    <property type="entry name" value="p53-like_TF_DNA-bd_sf"/>
</dbReference>
<dbReference type="Gene3D" id="2.60.40.1390">
    <property type="entry name" value="NDT80 DNA-binding domain"/>
    <property type="match status" value="1"/>
</dbReference>
<evidence type="ECO:0000313" key="5">
    <source>
        <dbReference type="EMBL" id="KAG0319816.1"/>
    </source>
</evidence>
<dbReference type="GO" id="GO:0045944">
    <property type="term" value="P:positive regulation of transcription by RNA polymerase II"/>
    <property type="evidence" value="ECO:0007669"/>
    <property type="project" value="TreeGrafter"/>
</dbReference>
<dbReference type="Proteomes" id="UP000738325">
    <property type="component" value="Unassembled WGS sequence"/>
</dbReference>
<dbReference type="InterPro" id="IPR024061">
    <property type="entry name" value="NDT80_DNA-bd_dom"/>
</dbReference>
<feature type="region of interest" description="Disordered" evidence="3">
    <location>
        <begin position="498"/>
        <end position="538"/>
    </location>
</feature>
<dbReference type="SUPFAM" id="SSF49417">
    <property type="entry name" value="p53-like transcription factors"/>
    <property type="match status" value="1"/>
</dbReference>
<feature type="compositionally biased region" description="Low complexity" evidence="3">
    <location>
        <begin position="512"/>
        <end position="527"/>
    </location>
</feature>
<dbReference type="PROSITE" id="PS51517">
    <property type="entry name" value="NDT80"/>
    <property type="match status" value="1"/>
</dbReference>
<dbReference type="GO" id="GO:0003700">
    <property type="term" value="F:DNA-binding transcription factor activity"/>
    <property type="evidence" value="ECO:0007669"/>
    <property type="project" value="UniProtKB-UniRule"/>
</dbReference>
<sequence>MPGTHTCARLWPVLARNEPSPTAFDSRVDSALCFTSPGPTNTRLISSADYGQPQDRSASMFPRYDPGYSPSEHGHTVFARPDQGALGHRYSLPVYPMDSSRPDNDPTSVFHSYMSASEGPIIHHRNSIAGSTLPNTVVRARRAGSLAMVEDGPFFSNTKQFYNLFNMNQTQSYKLRVMARIDRGFFTANKIWTCYRRNYFQVSTAFSILGFDHSQDSEVPCLIELKDSASQSVGSGAGGNSHADIASPRDTTGMIGSLDNLRLNEQGGSGSATSRLAVVNQFSICITSKIASTDKKIDLIQHTPKRDKGPQIVPGLRPVRGGGTLTVAGTSASQSVITFERVQFKTATANNGKRRAAQQFYILMVDLYAHTDDGQVFCVASSQSDSLVVRGRSPGHYVDTPERDMITSPGLGFHSERRLSNISQHSAHPYHSHYSGVHSRSHSISAGAGMSLDVGGLGIGVSEGGPLSPMSPGASGEYSPTGGQQAFYQYPSHQAWADGSSMSSPSSTYDGSAFSSPSSAYPAAHPYHGQHSPQEHPHQSYFAQRQPSFGSITPRLMMGSAGVSPRHPFDNQLEPPMENSYENEDASAAYYQTYGGSAAGHAPSMTLNHGLSSGYSNFALQRAGHPLSGGNEATTGAVSDHSFVKTEVQDSGYFAYSNSFAHPTSHPLSEPGVGPEPTPSSTSASSASSSFGYPVQEMGGADGHPSTIPEGGAYEAPYGTPQYGASGVIPPRAHHGKAQGAQRDQTFS</sequence>
<feature type="DNA-binding region" description="NDT80" evidence="2">
    <location>
        <begin position="114"/>
        <end position="401"/>
    </location>
</feature>
<dbReference type="Pfam" id="PF05224">
    <property type="entry name" value="NDT80_PhoG"/>
    <property type="match status" value="1"/>
</dbReference>
<feature type="domain" description="NDT80" evidence="4">
    <location>
        <begin position="114"/>
        <end position="401"/>
    </location>
</feature>
<evidence type="ECO:0000256" key="3">
    <source>
        <dbReference type="SAM" id="MobiDB-lite"/>
    </source>
</evidence>
<dbReference type="AlphaFoldDB" id="A0A9P6RLC6"/>
<protein>
    <submittedName>
        <fullName evidence="5">Meiosis-specific transcription factor ndt80</fullName>
    </submittedName>
</protein>